<dbReference type="Pfam" id="PF12779">
    <property type="entry name" value="WXXGXW"/>
    <property type="match status" value="2"/>
</dbReference>
<proteinExistence type="predicted"/>
<gene>
    <name evidence="3" type="ORF">ACPOL_1218</name>
</gene>
<feature type="chain" id="PRO_5016337887" evidence="2">
    <location>
        <begin position="26"/>
        <end position="418"/>
    </location>
</feature>
<accession>A0A2Z5FVX6</accession>
<organism evidence="3 4">
    <name type="scientific">Acidisarcina polymorpha</name>
    <dbReference type="NCBI Taxonomy" id="2211140"/>
    <lineage>
        <taxon>Bacteria</taxon>
        <taxon>Pseudomonadati</taxon>
        <taxon>Acidobacteriota</taxon>
        <taxon>Terriglobia</taxon>
        <taxon>Terriglobales</taxon>
        <taxon>Acidobacteriaceae</taxon>
        <taxon>Acidisarcina</taxon>
    </lineage>
</organism>
<keyword evidence="4" id="KW-1185">Reference proteome</keyword>
<feature type="compositionally biased region" description="Basic and acidic residues" evidence="1">
    <location>
        <begin position="397"/>
        <end position="418"/>
    </location>
</feature>
<feature type="compositionally biased region" description="Low complexity" evidence="1">
    <location>
        <begin position="308"/>
        <end position="344"/>
    </location>
</feature>
<dbReference type="AlphaFoldDB" id="A0A2Z5FVX6"/>
<feature type="compositionally biased region" description="Pro residues" evidence="1">
    <location>
        <begin position="376"/>
        <end position="392"/>
    </location>
</feature>
<evidence type="ECO:0000256" key="2">
    <source>
        <dbReference type="SAM" id="SignalP"/>
    </source>
</evidence>
<feature type="region of interest" description="Disordered" evidence="1">
    <location>
        <begin position="254"/>
        <end position="418"/>
    </location>
</feature>
<protein>
    <submittedName>
        <fullName evidence="3">Glycoprotein X</fullName>
    </submittedName>
</protein>
<dbReference type="RefSeq" id="WP_114206176.1">
    <property type="nucleotide sequence ID" value="NZ_CP030840.1"/>
</dbReference>
<dbReference type="OrthoDB" id="983175at2"/>
<feature type="compositionally biased region" description="Low complexity" evidence="1">
    <location>
        <begin position="272"/>
        <end position="293"/>
    </location>
</feature>
<feature type="signal peptide" evidence="2">
    <location>
        <begin position="1"/>
        <end position="25"/>
    </location>
</feature>
<dbReference type="Proteomes" id="UP000253606">
    <property type="component" value="Chromosome"/>
</dbReference>
<dbReference type="KEGG" id="abas:ACPOL_1218"/>
<evidence type="ECO:0000313" key="3">
    <source>
        <dbReference type="EMBL" id="AXC10566.1"/>
    </source>
</evidence>
<dbReference type="EMBL" id="CP030840">
    <property type="protein sequence ID" value="AXC10566.1"/>
    <property type="molecule type" value="Genomic_DNA"/>
</dbReference>
<evidence type="ECO:0000313" key="4">
    <source>
        <dbReference type="Proteomes" id="UP000253606"/>
    </source>
</evidence>
<name>A0A2Z5FVX6_9BACT</name>
<keyword evidence="2" id="KW-0732">Signal</keyword>
<reference evidence="3 4" key="1">
    <citation type="journal article" date="2018" name="Front. Microbiol.">
        <title>Hydrolytic Capabilities as a Key to Environmental Success: Chitinolytic and Cellulolytic Acidobacteria From Acidic Sub-arctic Soils and Boreal Peatlands.</title>
        <authorList>
            <person name="Belova S.E."/>
            <person name="Ravin N.V."/>
            <person name="Pankratov T.A."/>
            <person name="Rakitin A.L."/>
            <person name="Ivanova A.A."/>
            <person name="Beletsky A.V."/>
            <person name="Mardanov A.V."/>
            <person name="Sinninghe Damste J.S."/>
            <person name="Dedysh S.N."/>
        </authorList>
    </citation>
    <scope>NUCLEOTIDE SEQUENCE [LARGE SCALE GENOMIC DNA]</scope>
    <source>
        <strain evidence="3 4">SBC82</strain>
    </source>
</reference>
<dbReference type="InterPro" id="IPR024447">
    <property type="entry name" value="YXWGXW_rpt"/>
</dbReference>
<evidence type="ECO:0000256" key="1">
    <source>
        <dbReference type="SAM" id="MobiDB-lite"/>
    </source>
</evidence>
<sequence length="418" mass="45167">MKIARYFRNLLLAAVVLAVPAASFAGIFISVGIAPPPLPVYEQPPIPGDGYLWTPGYWAWSDDGGYYWVPGTWVQPPQVGFLWTPGYWGWNNGFYAFNAGYWGPHIGFYGGVNYGFGYGGVGYEGGYWDRGHFAYNRSVTNVTNVHVTNVYNKTVINNVNVDRTSFNGGTGGIQARPTAQEQAAVRENHVPPTTIQQQHVTQAQTNPQLRASVNGGKPAIAATARPADFKSAVPARQAGGQVNTAVYKAAAENKGKLPPNMKDPGSVPANHAANTPAARPVTPTATTGRPATPEIRPAPGTPAANTSRPAVNNRPTPAPAAPASTRPEPATRPQPVARPEQTQQPRPPTQPNYSQPRPEQTQQPRPPTQPNYSQPRPEPQPRPQAEPRPQPQARPESQPRPESRPPAEHSAPHESPRH</sequence>